<proteinExistence type="predicted"/>
<evidence type="ECO:0000256" key="1">
    <source>
        <dbReference type="ARBA" id="ARBA00022676"/>
    </source>
</evidence>
<dbReference type="SUPFAM" id="SSF53756">
    <property type="entry name" value="UDP-Glycosyltransferase/glycogen phosphorylase"/>
    <property type="match status" value="1"/>
</dbReference>
<keyword evidence="2" id="KW-0808">Transferase</keyword>
<dbReference type="InterPro" id="IPR002201">
    <property type="entry name" value="Glyco_trans_9"/>
</dbReference>
<evidence type="ECO:0000256" key="2">
    <source>
        <dbReference type="ARBA" id="ARBA00022679"/>
    </source>
</evidence>
<dbReference type="InterPro" id="IPR051199">
    <property type="entry name" value="LPS_LOS_Heptosyltrfase"/>
</dbReference>
<dbReference type="GO" id="GO:0008713">
    <property type="term" value="F:ADP-heptose-lipopolysaccharide heptosyltransferase activity"/>
    <property type="evidence" value="ECO:0007669"/>
    <property type="project" value="TreeGrafter"/>
</dbReference>
<keyword evidence="1" id="KW-0328">Glycosyltransferase</keyword>
<evidence type="ECO:0000313" key="4">
    <source>
        <dbReference type="Proteomes" id="UP000001803"/>
    </source>
</evidence>
<gene>
    <name evidence="3" type="primary">rfaF</name>
    <name evidence="3" type="ordered locus">BHWA1_01683</name>
</gene>
<reference evidence="3 4" key="1">
    <citation type="journal article" date="2009" name="PLoS ONE">
        <title>Genome sequence of the pathogenic intestinal spirochete Brachyspira hyodysenteriae reveals adaptations to its lifestyle in the porcine large intestine.</title>
        <authorList>
            <person name="Bellgard M.I."/>
            <person name="Wanchanthuek P."/>
            <person name="La T."/>
            <person name="Ryan K."/>
            <person name="Moolhuijzen P."/>
            <person name="Albertyn Z."/>
            <person name="Shaban B."/>
            <person name="Motro Y."/>
            <person name="Dunn D.S."/>
            <person name="Schibeci D."/>
            <person name="Hunter A."/>
            <person name="Barrero R."/>
            <person name="Phillips N.D."/>
            <person name="Hampson D.J."/>
        </authorList>
    </citation>
    <scope>NUCLEOTIDE SEQUENCE [LARGE SCALE GENOMIC DNA]</scope>
    <source>
        <strain evidence="4">ATCC 49526 / WA1</strain>
    </source>
</reference>
<dbReference type="Gene3D" id="3.40.50.2000">
    <property type="entry name" value="Glycogen Phosphorylase B"/>
    <property type="match status" value="2"/>
</dbReference>
<dbReference type="Pfam" id="PF01075">
    <property type="entry name" value="Glyco_transf_9"/>
    <property type="match status" value="1"/>
</dbReference>
<dbReference type="GO" id="GO:0005829">
    <property type="term" value="C:cytosol"/>
    <property type="evidence" value="ECO:0007669"/>
    <property type="project" value="TreeGrafter"/>
</dbReference>
<protein>
    <submittedName>
        <fullName evidence="3">RfaF, ADP-heptose:LPS heptosyltransferase</fullName>
    </submittedName>
</protein>
<dbReference type="STRING" id="565034.BHWA1_01683"/>
<dbReference type="Proteomes" id="UP000001803">
    <property type="component" value="Chromosome"/>
</dbReference>
<name>A0A3B6VD39_BRAHW</name>
<dbReference type="AlphaFoldDB" id="A0A3B6VD39"/>
<accession>A0A3B6VD39</accession>
<dbReference type="PANTHER" id="PTHR30160">
    <property type="entry name" value="TETRAACYLDISACCHARIDE 4'-KINASE-RELATED"/>
    <property type="match status" value="1"/>
</dbReference>
<dbReference type="RefSeq" id="WP_012671194.1">
    <property type="nucleotide sequence ID" value="NC_012225.1"/>
</dbReference>
<dbReference type="GO" id="GO:0009244">
    <property type="term" value="P:lipopolysaccharide core region biosynthetic process"/>
    <property type="evidence" value="ECO:0007669"/>
    <property type="project" value="TreeGrafter"/>
</dbReference>
<sequence length="424" mass="49425">MFSLDFKQKVDRKLFGCLEYILDRLSFIVGRFVRRDHTTTKDNVRNIVIAKYLGLGSIVRSQVIIQDIKNTFPNAKIHYLTTVKNKNIFDIIEDVDNILTIDDNGIFSMVLSTFNLVVKLIKLKVDAFIDLEVYSRYSSCIALMSCARNRYGFFRHDIHWHVGVYTHMIYFNNQKNITDIYLQISNYLTNSSIYDKTLPSFSFDNVYKEEIEKYFIENKLNKKSNDIYIGINANASELALERRYPPLYFVELIENILKIKEKNIYIFLIGSPSEKNYLENEIYSKLDKNIVNNVYITAGLFSLNASIYLLSKFDLFITTDSGPLHFAYAQNVNIISIWGPGSHNHYGASNYKNEIKLNSNIYCSPCLYLTKKAPCEGNNICLQSILSKEIYNYFINIFNIKENIEYIEKEKNIDHSYYLGSIIR</sequence>
<dbReference type="EMBL" id="CP001357">
    <property type="protein sequence ID" value="ACN84153.1"/>
    <property type="molecule type" value="Genomic_DNA"/>
</dbReference>
<dbReference type="CDD" id="cd03789">
    <property type="entry name" value="GT9_LPS_heptosyltransferase"/>
    <property type="match status" value="1"/>
</dbReference>
<evidence type="ECO:0000313" key="3">
    <source>
        <dbReference type="EMBL" id="ACN84153.1"/>
    </source>
</evidence>
<organism evidence="3 4">
    <name type="scientific">Brachyspira hyodysenteriae (strain ATCC 49526 / WA1)</name>
    <dbReference type="NCBI Taxonomy" id="565034"/>
    <lineage>
        <taxon>Bacteria</taxon>
        <taxon>Pseudomonadati</taxon>
        <taxon>Spirochaetota</taxon>
        <taxon>Spirochaetia</taxon>
        <taxon>Brachyspirales</taxon>
        <taxon>Brachyspiraceae</taxon>
        <taxon>Brachyspira</taxon>
    </lineage>
</organism>
<dbReference type="KEGG" id="bhy:BHWA1_01683"/>
<keyword evidence="4" id="KW-1185">Reference proteome</keyword>